<dbReference type="EMBL" id="JACHIR010000001">
    <property type="protein sequence ID" value="MBB5894602.1"/>
    <property type="molecule type" value="Genomic_DNA"/>
</dbReference>
<dbReference type="Proteomes" id="UP000585638">
    <property type="component" value="Unassembled WGS sequence"/>
</dbReference>
<dbReference type="PANTHER" id="PTHR37305">
    <property type="entry name" value="INTEGRAL MEMBRANE PROTEIN-RELATED"/>
    <property type="match status" value="1"/>
</dbReference>
<feature type="transmembrane region" description="Helical" evidence="1">
    <location>
        <begin position="156"/>
        <end position="181"/>
    </location>
</feature>
<feature type="transmembrane region" description="Helical" evidence="1">
    <location>
        <begin position="100"/>
        <end position="124"/>
    </location>
</feature>
<dbReference type="GO" id="GO:0140359">
    <property type="term" value="F:ABC-type transporter activity"/>
    <property type="evidence" value="ECO:0007669"/>
    <property type="project" value="InterPro"/>
</dbReference>
<feature type="transmembrane region" description="Helical" evidence="1">
    <location>
        <begin position="60"/>
        <end position="80"/>
    </location>
</feature>
<feature type="transmembrane region" description="Helical" evidence="1">
    <location>
        <begin position="230"/>
        <end position="248"/>
    </location>
</feature>
<keyword evidence="3" id="KW-1185">Reference proteome</keyword>
<sequence>MTDDHGVHTDPAAIAELVAAAESEHADIAADGSVAGYRGSRTLRLGVELRRQLRRRRTQLALGFLAVLPFLLLIAFKAAPNQSNSRSASSAFVDLATSSGLNFAIFALFASASFLLVVVIALFFGDTVASEASWSSLKYLLAIPVPRGRLLRQKAVVSGLLSVLGLIVLPAVALVVGLIWYGSGDLISTTGESLAFGTGLVRLALAVAYLIVYLTWIAGLALLLSVSTDAPLGAVGGAVLVSIVSQILDSITALGDLRDYLPTHYATAWSDLLSSDVDWGDMVRGSFSSLAYAAVFVVLAARRFGRKDITS</sequence>
<dbReference type="AlphaFoldDB" id="A0A7W9KL46"/>
<feature type="transmembrane region" description="Helical" evidence="1">
    <location>
        <begin position="282"/>
        <end position="301"/>
    </location>
</feature>
<evidence type="ECO:0000313" key="3">
    <source>
        <dbReference type="Proteomes" id="UP000585638"/>
    </source>
</evidence>
<dbReference type="RefSeq" id="WP_184866503.1">
    <property type="nucleotide sequence ID" value="NZ_BAAAWY010000059.1"/>
</dbReference>
<keyword evidence="1" id="KW-1133">Transmembrane helix</keyword>
<keyword evidence="1" id="KW-0812">Transmembrane</keyword>
<feature type="transmembrane region" description="Helical" evidence="1">
    <location>
        <begin position="201"/>
        <end position="223"/>
    </location>
</feature>
<proteinExistence type="predicted"/>
<protein>
    <submittedName>
        <fullName evidence="2">ABC-2 type transport system permease protein</fullName>
    </submittedName>
</protein>
<evidence type="ECO:0000313" key="2">
    <source>
        <dbReference type="EMBL" id="MBB5894602.1"/>
    </source>
</evidence>
<reference evidence="2 3" key="1">
    <citation type="submission" date="2020-08" db="EMBL/GenBank/DDBJ databases">
        <title>Sequencing the genomes of 1000 actinobacteria strains.</title>
        <authorList>
            <person name="Klenk H.-P."/>
        </authorList>
    </citation>
    <scope>NUCLEOTIDE SEQUENCE [LARGE SCALE GENOMIC DNA]</scope>
    <source>
        <strain evidence="2 3">DSM 43851</strain>
    </source>
</reference>
<keyword evidence="1" id="KW-0472">Membrane</keyword>
<dbReference type="PANTHER" id="PTHR37305:SF1">
    <property type="entry name" value="MEMBRANE PROTEIN"/>
    <property type="match status" value="1"/>
</dbReference>
<gene>
    <name evidence="2" type="ORF">BJ998_005798</name>
</gene>
<comment type="caution">
    <text evidence="2">The sequence shown here is derived from an EMBL/GenBank/DDBJ whole genome shotgun (WGS) entry which is preliminary data.</text>
</comment>
<name>A0A7W9KL46_9PSEU</name>
<organism evidence="2 3">
    <name type="scientific">Kutzneria kofuensis</name>
    <dbReference type="NCBI Taxonomy" id="103725"/>
    <lineage>
        <taxon>Bacteria</taxon>
        <taxon>Bacillati</taxon>
        <taxon>Actinomycetota</taxon>
        <taxon>Actinomycetes</taxon>
        <taxon>Pseudonocardiales</taxon>
        <taxon>Pseudonocardiaceae</taxon>
        <taxon>Kutzneria</taxon>
    </lineage>
</organism>
<evidence type="ECO:0000256" key="1">
    <source>
        <dbReference type="SAM" id="Phobius"/>
    </source>
</evidence>
<accession>A0A7W9KL46</accession>
<dbReference type="GO" id="GO:0005886">
    <property type="term" value="C:plasma membrane"/>
    <property type="evidence" value="ECO:0007669"/>
    <property type="project" value="UniProtKB-SubCell"/>
</dbReference>
<dbReference type="Pfam" id="PF12730">
    <property type="entry name" value="ABC2_membrane_4"/>
    <property type="match status" value="1"/>
</dbReference>